<proteinExistence type="predicted"/>
<comment type="caution">
    <text evidence="3">The sequence shown here is derived from an EMBL/GenBank/DDBJ whole genome shotgun (WGS) entry which is preliminary data.</text>
</comment>
<gene>
    <name evidence="3" type="ORF">V5N11_031095</name>
</gene>
<protein>
    <submittedName>
        <fullName evidence="3">Retrovirus-related Pol polyprotein from transposon RE2</fullName>
    </submittedName>
</protein>
<dbReference type="AlphaFoldDB" id="A0ABD0ZK07"/>
<reference evidence="3 4" key="1">
    <citation type="submission" date="2024-04" db="EMBL/GenBank/DDBJ databases">
        <title>Genome assembly C_amara_ONT_v2.</title>
        <authorList>
            <person name="Yant L."/>
            <person name="Moore C."/>
            <person name="Slenker M."/>
        </authorList>
    </citation>
    <scope>NUCLEOTIDE SEQUENCE [LARGE SCALE GENOMIC DNA]</scope>
    <source>
        <tissue evidence="3">Leaf</tissue>
    </source>
</reference>
<evidence type="ECO:0000313" key="3">
    <source>
        <dbReference type="EMBL" id="KAL1195003.1"/>
    </source>
</evidence>
<dbReference type="EMBL" id="JBANAX010000737">
    <property type="protein sequence ID" value="KAL1195003.1"/>
    <property type="molecule type" value="Genomic_DNA"/>
</dbReference>
<name>A0ABD0ZK07_CARAN</name>
<dbReference type="Proteomes" id="UP001558713">
    <property type="component" value="Unassembled WGS sequence"/>
</dbReference>
<evidence type="ECO:0000259" key="2">
    <source>
        <dbReference type="Pfam" id="PF07727"/>
    </source>
</evidence>
<accession>A0ABD0ZK07</accession>
<sequence>MGPQRRMGIYVGYDSPTIIKYLEPTTGDLFKARVTKSYIPAANAPIRIDVQEGHDQVATSSKTRLKRGRPIGSKDKNLRKLKKGALDETVVPYMNEPKEPNNDARDAELHGPEVLDNNEISTNYVMSGKQWNRKDVDINEIFAYKVALEIMDTCEDLEPTSIYECTQRNDWIKWKEAINVELNSLKKKNVFGPIIRTPLEIKPVGHKWVFVRKRNENNEIVRHKARLVAQGFTQRP</sequence>
<feature type="domain" description="Reverse transcriptase Ty1/copia-type" evidence="2">
    <location>
        <begin position="194"/>
        <end position="236"/>
    </location>
</feature>
<keyword evidence="4" id="KW-1185">Reference proteome</keyword>
<feature type="region of interest" description="Disordered" evidence="1">
    <location>
        <begin position="53"/>
        <end position="74"/>
    </location>
</feature>
<dbReference type="InterPro" id="IPR013103">
    <property type="entry name" value="RVT_2"/>
</dbReference>
<dbReference type="Pfam" id="PF07727">
    <property type="entry name" value="RVT_2"/>
    <property type="match status" value="1"/>
</dbReference>
<evidence type="ECO:0000256" key="1">
    <source>
        <dbReference type="SAM" id="MobiDB-lite"/>
    </source>
</evidence>
<organism evidence="3 4">
    <name type="scientific">Cardamine amara subsp. amara</name>
    <dbReference type="NCBI Taxonomy" id="228776"/>
    <lineage>
        <taxon>Eukaryota</taxon>
        <taxon>Viridiplantae</taxon>
        <taxon>Streptophyta</taxon>
        <taxon>Embryophyta</taxon>
        <taxon>Tracheophyta</taxon>
        <taxon>Spermatophyta</taxon>
        <taxon>Magnoliopsida</taxon>
        <taxon>eudicotyledons</taxon>
        <taxon>Gunneridae</taxon>
        <taxon>Pentapetalae</taxon>
        <taxon>rosids</taxon>
        <taxon>malvids</taxon>
        <taxon>Brassicales</taxon>
        <taxon>Brassicaceae</taxon>
        <taxon>Cardamineae</taxon>
        <taxon>Cardamine</taxon>
    </lineage>
</organism>
<evidence type="ECO:0000313" key="4">
    <source>
        <dbReference type="Proteomes" id="UP001558713"/>
    </source>
</evidence>